<protein>
    <submittedName>
        <fullName evidence="1">Uncharacterized protein</fullName>
    </submittedName>
</protein>
<organism evidence="1 2">
    <name type="scientific">Endozoicomonas gorgoniicola</name>
    <dbReference type="NCBI Taxonomy" id="1234144"/>
    <lineage>
        <taxon>Bacteria</taxon>
        <taxon>Pseudomonadati</taxon>
        <taxon>Pseudomonadota</taxon>
        <taxon>Gammaproteobacteria</taxon>
        <taxon>Oceanospirillales</taxon>
        <taxon>Endozoicomonadaceae</taxon>
        <taxon>Endozoicomonas</taxon>
    </lineage>
</organism>
<reference evidence="1 2" key="1">
    <citation type="submission" date="2022-10" db="EMBL/GenBank/DDBJ databases">
        <title>High-quality genome sequences of two octocoral-associated bacteria, Endozoicomonas euniceicola EF212 and Endozoicomonas gorgoniicola PS125.</title>
        <authorList>
            <person name="Chiou Y.-J."/>
            <person name="Chen Y.-H."/>
        </authorList>
    </citation>
    <scope>NUCLEOTIDE SEQUENCE [LARGE SCALE GENOMIC DNA]</scope>
    <source>
        <strain evidence="1 2">PS125</strain>
    </source>
</reference>
<accession>A0ABT3N3K1</accession>
<evidence type="ECO:0000313" key="2">
    <source>
        <dbReference type="Proteomes" id="UP001209854"/>
    </source>
</evidence>
<gene>
    <name evidence="1" type="ORF">NX722_26915</name>
</gene>
<comment type="caution">
    <text evidence="1">The sequence shown here is derived from an EMBL/GenBank/DDBJ whole genome shotgun (WGS) entry which is preliminary data.</text>
</comment>
<dbReference type="RefSeq" id="WP_265442395.1">
    <property type="nucleotide sequence ID" value="NZ_JAPFCC010000001.1"/>
</dbReference>
<dbReference type="Proteomes" id="UP001209854">
    <property type="component" value="Unassembled WGS sequence"/>
</dbReference>
<proteinExistence type="predicted"/>
<name>A0ABT3N3K1_9GAMM</name>
<dbReference type="EMBL" id="JAPFCC010000001">
    <property type="protein sequence ID" value="MCW7556194.1"/>
    <property type="molecule type" value="Genomic_DNA"/>
</dbReference>
<sequence length="44" mass="4832">MCDFPSNSYQRKTIVSVIISSLTDDGKRLFIATVIATVTVKVNV</sequence>
<keyword evidence="2" id="KW-1185">Reference proteome</keyword>
<evidence type="ECO:0000313" key="1">
    <source>
        <dbReference type="EMBL" id="MCW7556194.1"/>
    </source>
</evidence>